<protein>
    <recommendedName>
        <fullName evidence="2">ASX DEUBAD domain-containing protein</fullName>
    </recommendedName>
</protein>
<dbReference type="InterPro" id="IPR028020">
    <property type="entry name" value="ASX_DEUBAD_dom"/>
</dbReference>
<feature type="region of interest" description="Disordered" evidence="1">
    <location>
        <begin position="168"/>
        <end position="188"/>
    </location>
</feature>
<dbReference type="Pfam" id="PF13919">
    <property type="entry name" value="ASXH"/>
    <property type="match status" value="1"/>
</dbReference>
<sequence>MDRPRRNTRAPIKAPQLIVPLPEPKAEEEPSGNDTNPSPTTRPARVYKRKTAPDGEERAKTAGPPINHEKFFKTLMQSSKSQLVSMDMNDIINANTWEVLSEDAKLHLKSLLPPTAFKDWRETLGEDHPALEGLSMKVERAKEMVGARSVDMPTENGKDQENAMVVDDDSLPQSMPSDSNTCSAPNSISNSLMPTHPLSSSEISLSFFTDSHFHAALRTFQDHLYLNYFSDTHARKVAEYTDGIISGKLAAPWKDEVWERDNPVSTPSVAAELVPAGSGSAALSGALAGGASQVKLNVLAKRKVIRVGDVIAYKRTFSMLDIVVEKDVIVQSIHPKTHAIAVLTSRGTTKELPKHVLSSSSMDIDADALSSGPATLSLTINSPTMLETALLDIDARVDKARRPNGNAWKAFNVYRYRAGTDYNPYDDRGGRELHGALFYLRAEYYSENY</sequence>
<dbReference type="OrthoDB" id="2289918at2759"/>
<feature type="compositionally biased region" description="Basic and acidic residues" evidence="1">
    <location>
        <begin position="51"/>
        <end position="60"/>
    </location>
</feature>
<proteinExistence type="predicted"/>
<dbReference type="EMBL" id="JAFIQS010000013">
    <property type="protein sequence ID" value="KAG5163967.1"/>
    <property type="molecule type" value="Genomic_DNA"/>
</dbReference>
<gene>
    <name evidence="3" type="ORF">JR316_011164</name>
</gene>
<feature type="domain" description="ASX DEUBAD" evidence="2">
    <location>
        <begin position="72"/>
        <end position="262"/>
    </location>
</feature>
<feature type="compositionally biased region" description="Polar residues" evidence="1">
    <location>
        <begin position="32"/>
        <end position="41"/>
    </location>
</feature>
<evidence type="ECO:0000256" key="1">
    <source>
        <dbReference type="SAM" id="MobiDB-lite"/>
    </source>
</evidence>
<feature type="region of interest" description="Disordered" evidence="1">
    <location>
        <begin position="1"/>
        <end position="64"/>
    </location>
</feature>
<name>A0A8H8CF69_PSICU</name>
<dbReference type="AlphaFoldDB" id="A0A8H8CF69"/>
<evidence type="ECO:0000259" key="2">
    <source>
        <dbReference type="Pfam" id="PF13919"/>
    </source>
</evidence>
<evidence type="ECO:0000313" key="3">
    <source>
        <dbReference type="EMBL" id="KAG5163967.1"/>
    </source>
</evidence>
<comment type="caution">
    <text evidence="3">The sequence shown here is derived from an EMBL/GenBank/DDBJ whole genome shotgun (WGS) entry which is preliminary data.</text>
</comment>
<accession>A0A8H8CF69</accession>
<reference evidence="3" key="1">
    <citation type="submission" date="2021-02" db="EMBL/GenBank/DDBJ databases">
        <title>Psilocybe cubensis genome.</title>
        <authorList>
            <person name="Mckernan K.J."/>
            <person name="Crawford S."/>
            <person name="Trippe A."/>
            <person name="Kane L.T."/>
            <person name="Mclaughlin S."/>
        </authorList>
    </citation>
    <scope>NUCLEOTIDE SEQUENCE [LARGE SCALE GENOMIC DNA]</scope>
    <source>
        <strain evidence="3">MGC-MH-2018</strain>
    </source>
</reference>
<feature type="compositionally biased region" description="Polar residues" evidence="1">
    <location>
        <begin position="171"/>
        <end position="188"/>
    </location>
</feature>
<organism evidence="3">
    <name type="scientific">Psilocybe cubensis</name>
    <name type="common">Psychedelic mushroom</name>
    <name type="synonym">Stropharia cubensis</name>
    <dbReference type="NCBI Taxonomy" id="181762"/>
    <lineage>
        <taxon>Eukaryota</taxon>
        <taxon>Fungi</taxon>
        <taxon>Dikarya</taxon>
        <taxon>Basidiomycota</taxon>
        <taxon>Agaricomycotina</taxon>
        <taxon>Agaricomycetes</taxon>
        <taxon>Agaricomycetidae</taxon>
        <taxon>Agaricales</taxon>
        <taxon>Agaricineae</taxon>
        <taxon>Strophariaceae</taxon>
        <taxon>Psilocybe</taxon>
    </lineage>
</organism>